<evidence type="ECO:0000313" key="1">
    <source>
        <dbReference type="EMBL" id="EFN51510.1"/>
    </source>
</evidence>
<dbReference type="Proteomes" id="UP000008141">
    <property type="component" value="Unassembled WGS sequence"/>
</dbReference>
<dbReference type="RefSeq" id="XP_005843612.1">
    <property type="nucleotide sequence ID" value="XM_005843550.1"/>
</dbReference>
<dbReference type="AlphaFoldDB" id="E1ZRR9"/>
<proteinExistence type="predicted"/>
<dbReference type="EMBL" id="GL433863">
    <property type="protein sequence ID" value="EFN51510.1"/>
    <property type="molecule type" value="Genomic_DNA"/>
</dbReference>
<keyword evidence="2" id="KW-1185">Reference proteome</keyword>
<dbReference type="KEGG" id="cvr:CHLNCDRAFT_140199"/>
<gene>
    <name evidence="1" type="ORF">CHLNCDRAFT_140199</name>
</gene>
<dbReference type="InParanoid" id="E1ZRR9"/>
<sequence>MPVGVLTDEAPLKMRAEAERLKAAGVDPQKAVAIVKGQAGGKARMALDGHTQEGTSIAAQKMACVLMDKRMQAEAEELEAAGMSRQKATATVRGRADAAGQVKKALEERPFRFEAFSKLVLKKVVNEVVAAAGGGAI</sequence>
<protein>
    <submittedName>
        <fullName evidence="1">Expressed protein</fullName>
    </submittedName>
</protein>
<organism evidence="2">
    <name type="scientific">Chlorella variabilis</name>
    <name type="common">Green alga</name>
    <dbReference type="NCBI Taxonomy" id="554065"/>
    <lineage>
        <taxon>Eukaryota</taxon>
        <taxon>Viridiplantae</taxon>
        <taxon>Chlorophyta</taxon>
        <taxon>core chlorophytes</taxon>
        <taxon>Trebouxiophyceae</taxon>
        <taxon>Chlorellales</taxon>
        <taxon>Chlorellaceae</taxon>
        <taxon>Chlorella clade</taxon>
        <taxon>Chlorella</taxon>
    </lineage>
</organism>
<evidence type="ECO:0000313" key="2">
    <source>
        <dbReference type="Proteomes" id="UP000008141"/>
    </source>
</evidence>
<name>E1ZRR9_CHLVA</name>
<reference evidence="1 2" key="1">
    <citation type="journal article" date="2010" name="Plant Cell">
        <title>The Chlorella variabilis NC64A genome reveals adaptation to photosymbiosis, coevolution with viruses, and cryptic sex.</title>
        <authorList>
            <person name="Blanc G."/>
            <person name="Duncan G."/>
            <person name="Agarkova I."/>
            <person name="Borodovsky M."/>
            <person name="Gurnon J."/>
            <person name="Kuo A."/>
            <person name="Lindquist E."/>
            <person name="Lucas S."/>
            <person name="Pangilinan J."/>
            <person name="Polle J."/>
            <person name="Salamov A."/>
            <person name="Terry A."/>
            <person name="Yamada T."/>
            <person name="Dunigan D.D."/>
            <person name="Grigoriev I.V."/>
            <person name="Claverie J.M."/>
            <person name="Van Etten J.L."/>
        </authorList>
    </citation>
    <scope>NUCLEOTIDE SEQUENCE [LARGE SCALE GENOMIC DNA]</scope>
    <source>
        <strain evidence="1 2">NC64A</strain>
    </source>
</reference>
<dbReference type="GeneID" id="17350902"/>
<accession>E1ZRR9</accession>